<dbReference type="EMBL" id="CAJSTJ010000022">
    <property type="protein sequence ID" value="CAG7554650.1"/>
    <property type="molecule type" value="Genomic_DNA"/>
</dbReference>
<feature type="domain" description="Heterokaryon incompatibility" evidence="2">
    <location>
        <begin position="183"/>
        <end position="336"/>
    </location>
</feature>
<dbReference type="InterPro" id="IPR010730">
    <property type="entry name" value="HET"/>
</dbReference>
<evidence type="ECO:0000313" key="4">
    <source>
        <dbReference type="Proteomes" id="UP000693738"/>
    </source>
</evidence>
<proteinExistence type="predicted"/>
<organism evidence="3 4">
    <name type="scientific">Fusarium equiseti</name>
    <name type="common">Fusarium scirpi</name>
    <dbReference type="NCBI Taxonomy" id="61235"/>
    <lineage>
        <taxon>Eukaryota</taxon>
        <taxon>Fungi</taxon>
        <taxon>Dikarya</taxon>
        <taxon>Ascomycota</taxon>
        <taxon>Pezizomycotina</taxon>
        <taxon>Sordariomycetes</taxon>
        <taxon>Hypocreomycetidae</taxon>
        <taxon>Hypocreales</taxon>
        <taxon>Nectriaceae</taxon>
        <taxon>Fusarium</taxon>
        <taxon>Fusarium incarnatum-equiseti species complex</taxon>
    </lineage>
</organism>
<evidence type="ECO:0000256" key="1">
    <source>
        <dbReference type="SAM" id="MobiDB-lite"/>
    </source>
</evidence>
<protein>
    <recommendedName>
        <fullName evidence="2">Heterokaryon incompatibility domain-containing protein</fullName>
    </recommendedName>
</protein>
<comment type="caution">
    <text evidence="3">The sequence shown here is derived from an EMBL/GenBank/DDBJ whole genome shotgun (WGS) entry which is preliminary data.</text>
</comment>
<dbReference type="Proteomes" id="UP000693738">
    <property type="component" value="Unassembled WGS sequence"/>
</dbReference>
<dbReference type="PANTHER" id="PTHR33112">
    <property type="entry name" value="DOMAIN PROTEIN, PUTATIVE-RELATED"/>
    <property type="match status" value="1"/>
</dbReference>
<dbReference type="PANTHER" id="PTHR33112:SF12">
    <property type="entry name" value="HETEROKARYON INCOMPATIBILITY DOMAIN-CONTAINING PROTEIN"/>
    <property type="match status" value="1"/>
</dbReference>
<name>A0A8J2IEG3_FUSEQ</name>
<evidence type="ECO:0000259" key="2">
    <source>
        <dbReference type="Pfam" id="PF06985"/>
    </source>
</evidence>
<accession>A0A8J2IEG3</accession>
<evidence type="ECO:0000313" key="3">
    <source>
        <dbReference type="EMBL" id="CAG7554650.1"/>
    </source>
</evidence>
<dbReference type="Pfam" id="PF06985">
    <property type="entry name" value="HET"/>
    <property type="match status" value="1"/>
</dbReference>
<dbReference type="AlphaFoldDB" id="A0A8J2IEG3"/>
<gene>
    <name evidence="3" type="ORF">FEQUK3_LOCUS349</name>
</gene>
<feature type="region of interest" description="Disordered" evidence="1">
    <location>
        <begin position="699"/>
        <end position="726"/>
    </location>
</feature>
<sequence length="772" mass="88493">MDSIHEPILEKGGALDAECDMCSQIVEFLTGSFSRSDFIELGIVGDLLAQTCPHAEWLRHLKYNYGTVPYYETRDLLLNKWKNQRGASLGVCYLTKNTQCSSTTRPFELVYRPEIPQHPGTAIVLDRNWVGLNLIKDWPDRCMKAHSDRCNKTLGNLAPFKPQYLIDVTRYCIVSSTEAFPRFVALSYTWGQTRSFRTTMSKKEQLEKPGSLNLPRIASQVPNTIRDAIELTRLLGENWLWVDSLCIVQDDPVALGHELKQMHRIYASSFLTIIAKDGHNADYGLRGLYGISSARCTKQSIVRLARDERLSFMETNWPNSSSTIYDYTQRMWTFQEQVFSKRCLTFESGYVTWQCNCANWTEHQTYHPEADGSLEGDLHQFKHLMVPHVPALNNLATLVKTFNGRSLNFEENVFDTFSGFHTHLNGLYPSGLVFGHPELYFDISLCCSSLFRHRLPSWSWMGWHGYTVFPSDSEHEFQPRSYTGFTDSVTEFYVIESPRASIRKRVDCTWSQLGNANIDHMPSGWKRTRYEPPTERSHSIHTDSQCVTDVIPLSTSKELPSYLYSHTTGGDNPDLYWYPVPVADSSSGESTEHRAYREYQYLRFQTTKAYLFMSVESISDGSSKLNLIKDTNGNTVGGLRINSNEESEVLHEGISVELIAIVKGWTTIFKDSESGFLESLKDQVRLLYERPELLTKEEEEKEWHDITNRSHAEDEMVGKGKSESDKEGRQDCYHVLRVEQEDQVSYRKRVGFVLADDWERLAGSTKIEVVLG</sequence>
<reference evidence="3" key="1">
    <citation type="submission" date="2021-05" db="EMBL/GenBank/DDBJ databases">
        <authorList>
            <person name="Khan N."/>
        </authorList>
    </citation>
    <scope>NUCLEOTIDE SEQUENCE</scope>
</reference>